<evidence type="ECO:0000256" key="1">
    <source>
        <dbReference type="SAM" id="MobiDB-lite"/>
    </source>
</evidence>
<feature type="compositionally biased region" description="Polar residues" evidence="1">
    <location>
        <begin position="95"/>
        <end position="106"/>
    </location>
</feature>
<dbReference type="AlphaFoldDB" id="A0AA88DNP7"/>
<sequence length="223" mass="24984">MMKMFRIDIAKQVSAGSSPPTLVSDCISQEIRAEYWINKDKEARAQIFKVKKEGKSVVKQSQPRQNQELYLRGQSGNAGQNPRQFGKNKRKENATSHGQQRNYPQKNINRGNRGNNNNGNNYPVCAQCGKKHFGVCRSGTNACYLCGKEGHYTRNYTLNNQNPNPQFKSRNSGSQLHMVQAKIKGPTIAQGRLEAPELQARIYAYTKGNVEAGTSSVCRKVQC</sequence>
<gene>
    <name evidence="2" type="ORF">TIFTF001_027788</name>
</gene>
<feature type="compositionally biased region" description="Polar residues" evidence="1">
    <location>
        <begin position="58"/>
        <end position="83"/>
    </location>
</feature>
<dbReference type="EMBL" id="BTGU01000080">
    <property type="protein sequence ID" value="GMN58707.1"/>
    <property type="molecule type" value="Genomic_DNA"/>
</dbReference>
<accession>A0AA88DNP7</accession>
<comment type="caution">
    <text evidence="2">The sequence shown here is derived from an EMBL/GenBank/DDBJ whole genome shotgun (WGS) entry which is preliminary data.</text>
</comment>
<feature type="compositionally biased region" description="Low complexity" evidence="1">
    <location>
        <begin position="107"/>
        <end position="117"/>
    </location>
</feature>
<evidence type="ECO:0000313" key="2">
    <source>
        <dbReference type="EMBL" id="GMN58707.1"/>
    </source>
</evidence>
<reference evidence="2" key="1">
    <citation type="submission" date="2023-07" db="EMBL/GenBank/DDBJ databases">
        <title>draft genome sequence of fig (Ficus carica).</title>
        <authorList>
            <person name="Takahashi T."/>
            <person name="Nishimura K."/>
        </authorList>
    </citation>
    <scope>NUCLEOTIDE SEQUENCE</scope>
</reference>
<evidence type="ECO:0008006" key="4">
    <source>
        <dbReference type="Google" id="ProtNLM"/>
    </source>
</evidence>
<feature type="region of interest" description="Disordered" evidence="1">
    <location>
        <begin position="53"/>
        <end position="117"/>
    </location>
</feature>
<keyword evidence="3" id="KW-1185">Reference proteome</keyword>
<proteinExistence type="predicted"/>
<dbReference type="Proteomes" id="UP001187192">
    <property type="component" value="Unassembled WGS sequence"/>
</dbReference>
<organism evidence="2 3">
    <name type="scientific">Ficus carica</name>
    <name type="common">Common fig</name>
    <dbReference type="NCBI Taxonomy" id="3494"/>
    <lineage>
        <taxon>Eukaryota</taxon>
        <taxon>Viridiplantae</taxon>
        <taxon>Streptophyta</taxon>
        <taxon>Embryophyta</taxon>
        <taxon>Tracheophyta</taxon>
        <taxon>Spermatophyta</taxon>
        <taxon>Magnoliopsida</taxon>
        <taxon>eudicotyledons</taxon>
        <taxon>Gunneridae</taxon>
        <taxon>Pentapetalae</taxon>
        <taxon>rosids</taxon>
        <taxon>fabids</taxon>
        <taxon>Rosales</taxon>
        <taxon>Moraceae</taxon>
        <taxon>Ficeae</taxon>
        <taxon>Ficus</taxon>
    </lineage>
</organism>
<name>A0AA88DNP7_FICCA</name>
<evidence type="ECO:0000313" key="3">
    <source>
        <dbReference type="Proteomes" id="UP001187192"/>
    </source>
</evidence>
<protein>
    <recommendedName>
        <fullName evidence="4">CCHC-type domain-containing protein</fullName>
    </recommendedName>
</protein>